<dbReference type="Proteomes" id="UP000593579">
    <property type="component" value="Unassembled WGS sequence"/>
</dbReference>
<evidence type="ECO:0000313" key="2">
    <source>
        <dbReference type="EMBL" id="MBA0735523.1"/>
    </source>
</evidence>
<keyword evidence="3" id="KW-1185">Reference proteome</keyword>
<accession>A0A7J9BH57</accession>
<dbReference type="EMBL" id="JABEZY010000003">
    <property type="protein sequence ID" value="MBA0735523.1"/>
    <property type="molecule type" value="Genomic_DNA"/>
</dbReference>
<reference evidence="2 3" key="1">
    <citation type="journal article" date="2019" name="Genome Biol. Evol.">
        <title>Insights into the evolution of the New World diploid cottons (Gossypium, subgenus Houzingenia) based on genome sequencing.</title>
        <authorList>
            <person name="Grover C.E."/>
            <person name="Arick M.A. 2nd"/>
            <person name="Thrash A."/>
            <person name="Conover J.L."/>
            <person name="Sanders W.S."/>
            <person name="Peterson D.G."/>
            <person name="Frelichowski J.E."/>
            <person name="Scheffler J.A."/>
            <person name="Scheffler B.E."/>
            <person name="Wendel J.F."/>
        </authorList>
    </citation>
    <scope>NUCLEOTIDE SEQUENCE [LARGE SCALE GENOMIC DNA]</scope>
    <source>
        <strain evidence="2">5</strain>
        <tissue evidence="2">Leaf</tissue>
    </source>
</reference>
<comment type="caution">
    <text evidence="2">The sequence shown here is derived from an EMBL/GenBank/DDBJ whole genome shotgun (WGS) entry which is preliminary data.</text>
</comment>
<dbReference type="AlphaFoldDB" id="A0A7J9BH57"/>
<dbReference type="OrthoDB" id="1000528at2759"/>
<evidence type="ECO:0000313" key="3">
    <source>
        <dbReference type="Proteomes" id="UP000593579"/>
    </source>
</evidence>
<gene>
    <name evidence="2" type="ORF">Gogos_019364</name>
</gene>
<protein>
    <submittedName>
        <fullName evidence="2">Uncharacterized protein</fullName>
    </submittedName>
</protein>
<feature type="region of interest" description="Disordered" evidence="1">
    <location>
        <begin position="111"/>
        <end position="195"/>
    </location>
</feature>
<feature type="compositionally biased region" description="Acidic residues" evidence="1">
    <location>
        <begin position="137"/>
        <end position="146"/>
    </location>
</feature>
<sequence length="195" mass="22232">MEALYMLDLREKNEENWQDYHKEDNDIWDSRIEFLPIPGPFISLDRKARSKKLCQERQRRTPQPRRSKQDAVMGSSLTPTEQGPSMSTPHSSQFTLFILIHFTNPMFSSQASHYAPPQHHNSTPFAEARTASHSSIEECDGEDDKEGGEGGDKNNGGDKDEHEGRGENKEDEDNGDVQMKESTPQVVHRNLARTH</sequence>
<evidence type="ECO:0000256" key="1">
    <source>
        <dbReference type="SAM" id="MobiDB-lite"/>
    </source>
</evidence>
<feature type="region of interest" description="Disordered" evidence="1">
    <location>
        <begin position="46"/>
        <end position="90"/>
    </location>
</feature>
<feature type="compositionally biased region" description="Basic and acidic residues" evidence="1">
    <location>
        <begin position="147"/>
        <end position="168"/>
    </location>
</feature>
<name>A0A7J9BH57_GOSGO</name>
<organism evidence="2 3">
    <name type="scientific">Gossypium gossypioides</name>
    <name type="common">Mexican cotton</name>
    <name type="synonym">Selera gossypioides</name>
    <dbReference type="NCBI Taxonomy" id="34282"/>
    <lineage>
        <taxon>Eukaryota</taxon>
        <taxon>Viridiplantae</taxon>
        <taxon>Streptophyta</taxon>
        <taxon>Embryophyta</taxon>
        <taxon>Tracheophyta</taxon>
        <taxon>Spermatophyta</taxon>
        <taxon>Magnoliopsida</taxon>
        <taxon>eudicotyledons</taxon>
        <taxon>Gunneridae</taxon>
        <taxon>Pentapetalae</taxon>
        <taxon>rosids</taxon>
        <taxon>malvids</taxon>
        <taxon>Malvales</taxon>
        <taxon>Malvaceae</taxon>
        <taxon>Malvoideae</taxon>
        <taxon>Gossypium</taxon>
    </lineage>
</organism>
<feature type="compositionally biased region" description="Polar residues" evidence="1">
    <location>
        <begin position="75"/>
        <end position="90"/>
    </location>
</feature>
<proteinExistence type="predicted"/>